<proteinExistence type="predicted"/>
<feature type="domain" description="Beta-lactamase-related" evidence="2">
    <location>
        <begin position="25"/>
        <end position="336"/>
    </location>
</feature>
<evidence type="ECO:0000313" key="4">
    <source>
        <dbReference type="Proteomes" id="UP000639396"/>
    </source>
</evidence>
<organism evidence="3 4">
    <name type="scientific">Paenibacillus oceani</name>
    <dbReference type="NCBI Taxonomy" id="2772510"/>
    <lineage>
        <taxon>Bacteria</taxon>
        <taxon>Bacillati</taxon>
        <taxon>Bacillota</taxon>
        <taxon>Bacilli</taxon>
        <taxon>Bacillales</taxon>
        <taxon>Paenibacillaceae</taxon>
        <taxon>Paenibacillus</taxon>
    </lineage>
</organism>
<dbReference type="Pfam" id="PF00144">
    <property type="entry name" value="Beta-lactamase"/>
    <property type="match status" value="1"/>
</dbReference>
<accession>A0A927H0N8</accession>
<evidence type="ECO:0000259" key="2">
    <source>
        <dbReference type="Pfam" id="PF00144"/>
    </source>
</evidence>
<evidence type="ECO:0000256" key="1">
    <source>
        <dbReference type="ARBA" id="ARBA00022801"/>
    </source>
</evidence>
<dbReference type="RefSeq" id="WP_190927764.1">
    <property type="nucleotide sequence ID" value="NZ_JACXJA010000014.1"/>
</dbReference>
<dbReference type="PANTHER" id="PTHR43283">
    <property type="entry name" value="BETA-LACTAMASE-RELATED"/>
    <property type="match status" value="1"/>
</dbReference>
<keyword evidence="4" id="KW-1185">Reference proteome</keyword>
<dbReference type="InterPro" id="IPR050789">
    <property type="entry name" value="Diverse_Enzym_Activities"/>
</dbReference>
<dbReference type="Gene3D" id="3.40.710.10">
    <property type="entry name" value="DD-peptidase/beta-lactamase superfamily"/>
    <property type="match status" value="1"/>
</dbReference>
<dbReference type="SUPFAM" id="SSF56601">
    <property type="entry name" value="beta-lactamase/transpeptidase-like"/>
    <property type="match status" value="1"/>
</dbReference>
<reference evidence="3" key="1">
    <citation type="submission" date="2020-09" db="EMBL/GenBank/DDBJ databases">
        <title>A novel bacterium of genus Paenibacillus, isolated from South China Sea.</title>
        <authorList>
            <person name="Huang H."/>
            <person name="Mo K."/>
            <person name="Hu Y."/>
        </authorList>
    </citation>
    <scope>NUCLEOTIDE SEQUENCE</scope>
    <source>
        <strain evidence="3">IB182363</strain>
    </source>
</reference>
<protein>
    <submittedName>
        <fullName evidence="3">Beta-lactamase family protein</fullName>
    </submittedName>
</protein>
<dbReference type="PANTHER" id="PTHR43283:SF11">
    <property type="entry name" value="BETA-LACTAMASE-RELATED DOMAIN-CONTAINING PROTEIN"/>
    <property type="match status" value="1"/>
</dbReference>
<keyword evidence="1" id="KW-0378">Hydrolase</keyword>
<dbReference type="AlphaFoldDB" id="A0A927H0N8"/>
<dbReference type="EMBL" id="JACXJA010000014">
    <property type="protein sequence ID" value="MBD2862669.1"/>
    <property type="molecule type" value="Genomic_DNA"/>
</dbReference>
<gene>
    <name evidence="3" type="ORF">IDH45_11815</name>
</gene>
<name>A0A927H0N8_9BACL</name>
<dbReference type="InterPro" id="IPR001466">
    <property type="entry name" value="Beta-lactam-related"/>
</dbReference>
<dbReference type="GO" id="GO:0016787">
    <property type="term" value="F:hydrolase activity"/>
    <property type="evidence" value="ECO:0007669"/>
    <property type="project" value="UniProtKB-KW"/>
</dbReference>
<dbReference type="InterPro" id="IPR012338">
    <property type="entry name" value="Beta-lactam/transpept-like"/>
</dbReference>
<evidence type="ECO:0000313" key="3">
    <source>
        <dbReference type="EMBL" id="MBD2862669.1"/>
    </source>
</evidence>
<dbReference type="Proteomes" id="UP000639396">
    <property type="component" value="Unassembled WGS sequence"/>
</dbReference>
<comment type="caution">
    <text evidence="3">The sequence shown here is derived from an EMBL/GenBank/DDBJ whole genome shotgun (WGS) entry which is preliminary data.</text>
</comment>
<sequence>MSARMQVHEEAYGRYARLLDKPLTAAIEEGLTPCMTVAVVKDGRLVYRYAHGRPTLHPDDRRFVGADTAFNVGSITKIVTSALAVKLMEAGVWSMNDPVRQHVPEYPFADATVGHLLTHSAGHKKQPIANPARGEMETFLKGVYESQEREAAPGERAVYDTVNHEIVMDMIQRISGQPIEHNARALLFNPLGMKRTSYDSAIYANGEYVLPCSLDNRSEEAMFDRRAPRGGTGLHSTAEDLAKFASLFLSKGRCGDRVIFSEAAVDFMLRESTDGKFSKTPVMFIKTERDAYGCFADLNSPSAVGHPGFSGCMMMVDPVYSVAAAIVTNSQRLHRHWRNYKRLMNLIMGASTSMNLIK</sequence>